<keyword evidence="1" id="KW-1133">Transmembrane helix</keyword>
<dbReference type="InterPro" id="IPR059180">
    <property type="entry name" value="3D_YorM"/>
</dbReference>
<dbReference type="PROSITE" id="PS51782">
    <property type="entry name" value="LYSM"/>
    <property type="match status" value="1"/>
</dbReference>
<name>A0ABQ4KQI4_9BACI</name>
<dbReference type="InterPro" id="IPR010611">
    <property type="entry name" value="3D_dom"/>
</dbReference>
<keyword evidence="4" id="KW-1185">Reference proteome</keyword>
<dbReference type="CDD" id="cd14667">
    <property type="entry name" value="3D_containing_proteins"/>
    <property type="match status" value="1"/>
</dbReference>
<evidence type="ECO:0000259" key="2">
    <source>
        <dbReference type="PROSITE" id="PS51782"/>
    </source>
</evidence>
<keyword evidence="1" id="KW-0472">Membrane</keyword>
<proteinExistence type="predicted"/>
<reference evidence="3 4" key="1">
    <citation type="submission" date="2021-03" db="EMBL/GenBank/DDBJ databases">
        <title>Antimicrobial resistance genes in bacteria isolated from Japanese honey, and their potential for conferring macrolide and lincosamide resistance in the American foulbrood pathogen Paenibacillus larvae.</title>
        <authorList>
            <person name="Okamoto M."/>
            <person name="Kumagai M."/>
            <person name="Kanamori H."/>
            <person name="Takamatsu D."/>
        </authorList>
    </citation>
    <scope>NUCLEOTIDE SEQUENCE [LARGE SCALE GENOMIC DNA]</scope>
    <source>
        <strain evidence="3 4">J8TS2</strain>
    </source>
</reference>
<dbReference type="InterPro" id="IPR036779">
    <property type="entry name" value="LysM_dom_sf"/>
</dbReference>
<keyword evidence="1" id="KW-0812">Transmembrane</keyword>
<dbReference type="Pfam" id="PF06725">
    <property type="entry name" value="3D"/>
    <property type="match status" value="1"/>
</dbReference>
<dbReference type="Gene3D" id="3.10.350.10">
    <property type="entry name" value="LysM domain"/>
    <property type="match status" value="1"/>
</dbReference>
<evidence type="ECO:0000313" key="3">
    <source>
        <dbReference type="EMBL" id="GIN59819.1"/>
    </source>
</evidence>
<organism evidence="3 4">
    <name type="scientific">Lederbergia ruris</name>
    <dbReference type="NCBI Taxonomy" id="217495"/>
    <lineage>
        <taxon>Bacteria</taxon>
        <taxon>Bacillati</taxon>
        <taxon>Bacillota</taxon>
        <taxon>Bacilli</taxon>
        <taxon>Bacillales</taxon>
        <taxon>Bacillaceae</taxon>
        <taxon>Lederbergia</taxon>
    </lineage>
</organism>
<dbReference type="SMART" id="SM00257">
    <property type="entry name" value="LysM"/>
    <property type="match status" value="1"/>
</dbReference>
<dbReference type="SUPFAM" id="SSF54106">
    <property type="entry name" value="LysM domain"/>
    <property type="match status" value="1"/>
</dbReference>
<protein>
    <recommendedName>
        <fullName evidence="2">LysM domain-containing protein</fullName>
    </recommendedName>
</protein>
<comment type="caution">
    <text evidence="3">The sequence shown here is derived from an EMBL/GenBank/DDBJ whole genome shotgun (WGS) entry which is preliminary data.</text>
</comment>
<dbReference type="Pfam" id="PF01476">
    <property type="entry name" value="LysM"/>
    <property type="match status" value="1"/>
</dbReference>
<evidence type="ECO:0000256" key="1">
    <source>
        <dbReference type="SAM" id="Phobius"/>
    </source>
</evidence>
<feature type="domain" description="LysM" evidence="2">
    <location>
        <begin position="51"/>
        <end position="96"/>
    </location>
</feature>
<dbReference type="InterPro" id="IPR018392">
    <property type="entry name" value="LysM"/>
</dbReference>
<dbReference type="RefSeq" id="WP_246516972.1">
    <property type="nucleotide sequence ID" value="NZ_BORB01000063.1"/>
</dbReference>
<sequence>MKNIHPSLQAKKMGRQELYIGEGGVIIKYISSIILSLVGFVLFAGAAAAEKHYEVQSGDNVYRIAQNYQVDVNAIIAANPSISDPTYIKPGQTIKIPDEIGTPFTVTAYTAGPESTGKEPGDPAYGITASGKVVEEGRTIACPQSLPFGTKIHIPKLDETYVCEDRGSAITNGHLDIYKEDLDDALEFGVQELQAKVWTY</sequence>
<gene>
    <name evidence="3" type="ORF">J8TS2_41380</name>
</gene>
<dbReference type="EMBL" id="BORB01000063">
    <property type="protein sequence ID" value="GIN59819.1"/>
    <property type="molecule type" value="Genomic_DNA"/>
</dbReference>
<evidence type="ECO:0000313" key="4">
    <source>
        <dbReference type="Proteomes" id="UP000679950"/>
    </source>
</evidence>
<accession>A0ABQ4KQI4</accession>
<dbReference type="Proteomes" id="UP000679950">
    <property type="component" value="Unassembled WGS sequence"/>
</dbReference>
<feature type="transmembrane region" description="Helical" evidence="1">
    <location>
        <begin position="26"/>
        <end position="49"/>
    </location>
</feature>
<dbReference type="CDD" id="cd00118">
    <property type="entry name" value="LysM"/>
    <property type="match status" value="1"/>
</dbReference>